<name>W0HMW8_9GAMM</name>
<keyword evidence="2 5" id="KW-0645">Protease</keyword>
<dbReference type="Pfam" id="PF04586">
    <property type="entry name" value="Peptidase_S78"/>
    <property type="match status" value="1"/>
</dbReference>
<evidence type="ECO:0000256" key="3">
    <source>
        <dbReference type="ARBA" id="ARBA00022801"/>
    </source>
</evidence>
<evidence type="ECO:0000256" key="2">
    <source>
        <dbReference type="ARBA" id="ARBA00022670"/>
    </source>
</evidence>
<accession>W0HMW8</accession>
<dbReference type="InterPro" id="IPR006433">
    <property type="entry name" value="Prohead_protease"/>
</dbReference>
<dbReference type="EMBL" id="CP006568">
    <property type="protein sequence ID" value="AHF73857.1"/>
    <property type="molecule type" value="Genomic_DNA"/>
</dbReference>
<dbReference type="Proteomes" id="UP000019025">
    <property type="component" value="Chromosome"/>
</dbReference>
<dbReference type="GO" id="GO:0008233">
    <property type="term" value="F:peptidase activity"/>
    <property type="evidence" value="ECO:0007669"/>
    <property type="project" value="UniProtKB-KW"/>
</dbReference>
<gene>
    <name evidence="5" type="ORF">SOPEG_1843</name>
</gene>
<dbReference type="NCBIfam" id="TIGR01543">
    <property type="entry name" value="proheadase_HK97"/>
    <property type="match status" value="1"/>
</dbReference>
<evidence type="ECO:0000313" key="6">
    <source>
        <dbReference type="Proteomes" id="UP000019025"/>
    </source>
</evidence>
<proteinExistence type="predicted"/>
<dbReference type="eggNOG" id="COG3740">
    <property type="taxonomic scope" value="Bacteria"/>
</dbReference>
<keyword evidence="6" id="KW-1185">Reference proteome</keyword>
<evidence type="ECO:0000259" key="4">
    <source>
        <dbReference type="Pfam" id="PF04586"/>
    </source>
</evidence>
<feature type="domain" description="Prohead serine protease" evidence="4">
    <location>
        <begin position="21"/>
        <end position="160"/>
    </location>
</feature>
<dbReference type="HOGENOM" id="CLU_073043_1_0_6"/>
<organism evidence="5 6">
    <name type="scientific">Candidatus Sodalis pierantonii str. SOPE</name>
    <dbReference type="NCBI Taxonomy" id="2342"/>
    <lineage>
        <taxon>Bacteria</taxon>
        <taxon>Pseudomonadati</taxon>
        <taxon>Pseudomonadota</taxon>
        <taxon>Gammaproteobacteria</taxon>
        <taxon>Enterobacterales</taxon>
        <taxon>Bruguierivoracaceae</taxon>
        <taxon>Sodalis</taxon>
    </lineage>
</organism>
<reference evidence="5 6" key="1">
    <citation type="journal article" date="2014" name="Genome Biol. Evol.">
        <title>Genome degeneration and adaptation in a nascent stage of symbiosis.</title>
        <authorList>
            <person name="Oakeson K.F."/>
            <person name="Gil R."/>
            <person name="Clayton A.L."/>
            <person name="Dunn D.M."/>
            <person name="von Niederhausern A.C."/>
            <person name="Hamil C."/>
            <person name="Aoyagi A."/>
            <person name="Duval B."/>
            <person name="Baca A."/>
            <person name="Silva F.J."/>
            <person name="Vallier A."/>
            <person name="Jackson D.G."/>
            <person name="Latorre A."/>
            <person name="Weiss R.B."/>
            <person name="Heddi A."/>
            <person name="Moya A."/>
            <person name="Dale C."/>
        </authorList>
    </citation>
    <scope>NUCLEOTIDE SEQUENCE [LARGE SCALE GENOMIC DNA]</scope>
    <source>
        <strain evidence="6">none</strain>
    </source>
</reference>
<dbReference type="AlphaFoldDB" id="W0HMW8"/>
<keyword evidence="3" id="KW-0378">Hydrolase</keyword>
<keyword evidence="1" id="KW-1188">Viral release from host cell</keyword>
<protein>
    <submittedName>
        <fullName evidence="5">Head maturation protease</fullName>
    </submittedName>
</protein>
<evidence type="ECO:0000313" key="5">
    <source>
        <dbReference type="EMBL" id="AHF73857.1"/>
    </source>
</evidence>
<evidence type="ECO:0000256" key="1">
    <source>
        <dbReference type="ARBA" id="ARBA00022612"/>
    </source>
</evidence>
<dbReference type="InterPro" id="IPR054613">
    <property type="entry name" value="Peptidase_S78_dom"/>
</dbReference>
<dbReference type="RefSeq" id="WP_025245206.1">
    <property type="nucleotide sequence ID" value="NZ_CP006568.1"/>
</dbReference>
<sequence>MPSIQKTLAFEQAEIKFTGDVTQGIFDGYASVFNHTDADGDVFLPGAFKKALSNPSRQVAMFFNHRTWELPVGKWTALDEDARGLRVRGELTPGHRGAQDLMAAMKHGSVEGLSVGFQARREDYDISRTGRIYKNVAALQEISICTFPANEQANVSSIKSLDGIDNIRDAENWLRDSAGLSKSQAIGLIARIKSALRSESEGDTLAALCERIKAFPLQLGK</sequence>
<dbReference type="GO" id="GO:0006508">
    <property type="term" value="P:proteolysis"/>
    <property type="evidence" value="ECO:0007669"/>
    <property type="project" value="UniProtKB-KW"/>
</dbReference>
<dbReference type="KEGG" id="pes:SOPEG_1843"/>